<accession>A0A1I0G8D8</accession>
<sequence>MLDVVVGKWSISIGERFAVSFQRTLVIPDDGKTYPLPPGLGAFPIRRLEDYHDRLPHQWKNKRGAFIPMYQREALWLGFQGAVWKPNAAKVAVGGINAISGSAYEPALHADGQDYIVVPMQPWLDGINTGEATVRQFVAMPLGEGYSIEGMLTGLEERGGIQITVFEPKPDLFPERAPVETKRGPEKTAMAQMGMGLAAGGRMRQKIYTDPYGVEVWDENNLGQIEVYIVNSLQYRALTGSAPPPTPIDAATYTQYGFPWFDLYDEALEDIASSETLEGVKSIADVDQAQGRDAKETTSVNISETQIKKLRPDKKV</sequence>
<evidence type="ECO:0000313" key="3">
    <source>
        <dbReference type="Proteomes" id="UP000199345"/>
    </source>
</evidence>
<dbReference type="EMBL" id="FOIA01000058">
    <property type="protein sequence ID" value="SET67191.1"/>
    <property type="molecule type" value="Genomic_DNA"/>
</dbReference>
<reference evidence="3" key="1">
    <citation type="submission" date="2016-10" db="EMBL/GenBank/DDBJ databases">
        <authorList>
            <person name="Varghese N."/>
            <person name="Submissions S."/>
        </authorList>
    </citation>
    <scope>NUCLEOTIDE SEQUENCE [LARGE SCALE GENOMIC DNA]</scope>
    <source>
        <strain evidence="3">Nm71</strain>
    </source>
</reference>
<dbReference type="OrthoDB" id="4304666at2"/>
<dbReference type="Proteomes" id="UP000199345">
    <property type="component" value="Unassembled WGS sequence"/>
</dbReference>
<dbReference type="RefSeq" id="WP_090662035.1">
    <property type="nucleotide sequence ID" value="NZ_FOIA01000058.1"/>
</dbReference>
<proteinExistence type="predicted"/>
<dbReference type="AlphaFoldDB" id="A0A1I0G8D8"/>
<evidence type="ECO:0008006" key="4">
    <source>
        <dbReference type="Google" id="ProtNLM"/>
    </source>
</evidence>
<feature type="region of interest" description="Disordered" evidence="1">
    <location>
        <begin position="287"/>
        <end position="316"/>
    </location>
</feature>
<organism evidence="2 3">
    <name type="scientific">Nitrosomonas marina</name>
    <dbReference type="NCBI Taxonomy" id="917"/>
    <lineage>
        <taxon>Bacteria</taxon>
        <taxon>Pseudomonadati</taxon>
        <taxon>Pseudomonadota</taxon>
        <taxon>Betaproteobacteria</taxon>
        <taxon>Nitrosomonadales</taxon>
        <taxon>Nitrosomonadaceae</taxon>
        <taxon>Nitrosomonas</taxon>
    </lineage>
</organism>
<name>A0A1I0G8D8_9PROT</name>
<gene>
    <name evidence="2" type="ORF">SAMN05216326_1586</name>
</gene>
<evidence type="ECO:0000256" key="1">
    <source>
        <dbReference type="SAM" id="MobiDB-lite"/>
    </source>
</evidence>
<protein>
    <recommendedName>
        <fullName evidence="4">Integral membrane protein</fullName>
    </recommendedName>
</protein>
<evidence type="ECO:0000313" key="2">
    <source>
        <dbReference type="EMBL" id="SET67191.1"/>
    </source>
</evidence>
<keyword evidence="3" id="KW-1185">Reference proteome</keyword>